<evidence type="ECO:0000313" key="2">
    <source>
        <dbReference type="EMBL" id="CDN51209.1"/>
    </source>
</evidence>
<feature type="domain" description="Methyltransferase FkbM" evidence="1">
    <location>
        <begin position="12"/>
        <end position="92"/>
    </location>
</feature>
<evidence type="ECO:0000313" key="3">
    <source>
        <dbReference type="Proteomes" id="UP000028181"/>
    </source>
</evidence>
<keyword evidence="3" id="KW-1185">Reference proteome</keyword>
<geneLocation type="plasmid" evidence="3">
    <name>II</name>
</geneLocation>
<dbReference type="HOGENOM" id="CLU_2194131_0_0_5"/>
<dbReference type="AlphaFoldDB" id="A0A068SZD3"/>
<dbReference type="Proteomes" id="UP000028181">
    <property type="component" value="Plasmid pHAMBI540a"/>
</dbReference>
<proteinExistence type="predicted"/>
<reference evidence="3" key="1">
    <citation type="journal article" date="2014" name="BMC Genomics">
        <title>Genome sequencing of two Neorhizobium galegae strains reveals a noeT gene responsible for the unusual acetylation of the nodulation factors.</title>
        <authorList>
            <person name="Osterman J."/>
            <person name="Marsh J."/>
            <person name="Laine P.K."/>
            <person name="Zeng Z."/>
            <person name="Alatalo E."/>
            <person name="Sullivan J.T."/>
            <person name="Young J.P."/>
            <person name="Thomas-Oates J."/>
            <person name="Paulin L."/>
            <person name="Lindstrom K."/>
        </authorList>
    </citation>
    <scope>NUCLEOTIDE SEQUENCE [LARGE SCALE GENOMIC DNA]</scope>
    <source>
        <strain evidence="3">HAMBI 540</strain>
    </source>
</reference>
<accession>A0A068SZD3</accession>
<dbReference type="PATRIC" id="fig|1028800.3.peg.5150"/>
<organism evidence="2 3">
    <name type="scientific">Neorhizobium galegae bv. orientalis str. HAMBI 540</name>
    <dbReference type="NCBI Taxonomy" id="1028800"/>
    <lineage>
        <taxon>Bacteria</taxon>
        <taxon>Pseudomonadati</taxon>
        <taxon>Pseudomonadota</taxon>
        <taxon>Alphaproteobacteria</taxon>
        <taxon>Hyphomicrobiales</taxon>
        <taxon>Rhizobiaceae</taxon>
        <taxon>Rhizobium/Agrobacterium group</taxon>
        <taxon>Neorhizobium</taxon>
    </lineage>
</organism>
<evidence type="ECO:0000259" key="1">
    <source>
        <dbReference type="Pfam" id="PF05050"/>
    </source>
</evidence>
<protein>
    <recommendedName>
        <fullName evidence="1">Methyltransferase FkbM domain-containing protein</fullName>
    </recommendedName>
</protein>
<keyword evidence="2" id="KW-0614">Plasmid</keyword>
<dbReference type="InterPro" id="IPR006342">
    <property type="entry name" value="FkbM_mtfrase"/>
</dbReference>
<name>A0A068SZD3_NEOGA</name>
<gene>
    <name evidence="2" type="ORF">RG540_PA05310</name>
</gene>
<dbReference type="EMBL" id="HG938354">
    <property type="protein sequence ID" value="CDN51209.1"/>
    <property type="molecule type" value="Genomic_DNA"/>
</dbReference>
<dbReference type="Pfam" id="PF05050">
    <property type="entry name" value="Methyltransf_21"/>
    <property type="match status" value="1"/>
</dbReference>
<dbReference type="Gene3D" id="3.40.50.150">
    <property type="entry name" value="Vaccinia Virus protein VP39"/>
    <property type="match status" value="1"/>
</dbReference>
<dbReference type="KEGG" id="ngg:RG540_PA05310"/>
<sequence length="108" mass="12742">MADRAYSDQHAEARRKGSVEIAQSTISLNDLLQAYTAPEKIDFISIDTEGNEPDILSSFDFDRYAVSLFCVEHNYTDANVKLDQIMFRRGYERVYREWSRFDAWYRKI</sequence>
<dbReference type="InterPro" id="IPR029063">
    <property type="entry name" value="SAM-dependent_MTases_sf"/>
</dbReference>
<dbReference type="SUPFAM" id="SSF53335">
    <property type="entry name" value="S-adenosyl-L-methionine-dependent methyltransferases"/>
    <property type="match status" value="1"/>
</dbReference>